<dbReference type="EMBL" id="JAWDGP010001522">
    <property type="protein sequence ID" value="KAK3790668.1"/>
    <property type="molecule type" value="Genomic_DNA"/>
</dbReference>
<keyword evidence="2" id="KW-1185">Reference proteome</keyword>
<protein>
    <submittedName>
        <fullName evidence="1">Uncharacterized protein</fullName>
    </submittedName>
</protein>
<comment type="caution">
    <text evidence="1">The sequence shown here is derived from an EMBL/GenBank/DDBJ whole genome shotgun (WGS) entry which is preliminary data.</text>
</comment>
<gene>
    <name evidence="1" type="ORF">RRG08_048792</name>
</gene>
<accession>A0AAE1AMZ9</accession>
<name>A0AAE1AMZ9_9GAST</name>
<evidence type="ECO:0000313" key="2">
    <source>
        <dbReference type="Proteomes" id="UP001283361"/>
    </source>
</evidence>
<dbReference type="AlphaFoldDB" id="A0AAE1AMZ9"/>
<proteinExistence type="predicted"/>
<reference evidence="1" key="1">
    <citation type="journal article" date="2023" name="G3 (Bethesda)">
        <title>A reference genome for the long-term kleptoplast-retaining sea slug Elysia crispata morphotype clarki.</title>
        <authorList>
            <person name="Eastman K.E."/>
            <person name="Pendleton A.L."/>
            <person name="Shaikh M.A."/>
            <person name="Suttiyut T."/>
            <person name="Ogas R."/>
            <person name="Tomko P."/>
            <person name="Gavelis G."/>
            <person name="Widhalm J.R."/>
            <person name="Wisecaver J.H."/>
        </authorList>
    </citation>
    <scope>NUCLEOTIDE SEQUENCE</scope>
    <source>
        <strain evidence="1">ECLA1</strain>
    </source>
</reference>
<organism evidence="1 2">
    <name type="scientific">Elysia crispata</name>
    <name type="common">lettuce slug</name>
    <dbReference type="NCBI Taxonomy" id="231223"/>
    <lineage>
        <taxon>Eukaryota</taxon>
        <taxon>Metazoa</taxon>
        <taxon>Spiralia</taxon>
        <taxon>Lophotrochozoa</taxon>
        <taxon>Mollusca</taxon>
        <taxon>Gastropoda</taxon>
        <taxon>Heterobranchia</taxon>
        <taxon>Euthyneura</taxon>
        <taxon>Panpulmonata</taxon>
        <taxon>Sacoglossa</taxon>
        <taxon>Placobranchoidea</taxon>
        <taxon>Plakobranchidae</taxon>
        <taxon>Elysia</taxon>
    </lineage>
</organism>
<sequence length="117" mass="12747">MKQVLVSHCDNPKLHYPLGPILYPLASSRTRTLQRNECLKQPGHLRPLIDRLARLVSACASIPALKPVGVGSPARCPVRFALRAPRQPATNLQPGQISFVFLPVRPLAGTRDTGPPT</sequence>
<evidence type="ECO:0000313" key="1">
    <source>
        <dbReference type="EMBL" id="KAK3790668.1"/>
    </source>
</evidence>
<dbReference type="Proteomes" id="UP001283361">
    <property type="component" value="Unassembled WGS sequence"/>
</dbReference>